<organism evidence="8 9">
    <name type="scientific">Methylomonas koyamae</name>
    <dbReference type="NCBI Taxonomy" id="702114"/>
    <lineage>
        <taxon>Bacteria</taxon>
        <taxon>Pseudomonadati</taxon>
        <taxon>Pseudomonadota</taxon>
        <taxon>Gammaproteobacteria</taxon>
        <taxon>Methylococcales</taxon>
        <taxon>Methylococcaceae</taxon>
        <taxon>Methylomonas</taxon>
    </lineage>
</organism>
<accession>A0AA91D7L9</accession>
<name>A0AA91D7L9_9GAMM</name>
<dbReference type="CDD" id="cd01948">
    <property type="entry name" value="EAL"/>
    <property type="match status" value="1"/>
</dbReference>
<dbReference type="PANTHER" id="PTHR44757">
    <property type="entry name" value="DIGUANYLATE CYCLASE DGCP"/>
    <property type="match status" value="1"/>
</dbReference>
<dbReference type="InterPro" id="IPR003018">
    <property type="entry name" value="GAF"/>
</dbReference>
<protein>
    <recommendedName>
        <fullName evidence="2">cyclic-guanylate-specific phosphodiesterase</fullName>
        <ecNumber evidence="2">3.1.4.52</ecNumber>
    </recommendedName>
</protein>
<dbReference type="CDD" id="cd01949">
    <property type="entry name" value="GGDEF"/>
    <property type="match status" value="1"/>
</dbReference>
<feature type="transmembrane region" description="Helical" evidence="5">
    <location>
        <begin position="14"/>
        <end position="33"/>
    </location>
</feature>
<dbReference type="Gene3D" id="3.30.70.270">
    <property type="match status" value="1"/>
</dbReference>
<dbReference type="GO" id="GO:0071732">
    <property type="term" value="P:cellular response to nitric oxide"/>
    <property type="evidence" value="ECO:0007669"/>
    <property type="project" value="UniProtKB-ARBA"/>
</dbReference>
<feature type="transmembrane region" description="Helical" evidence="5">
    <location>
        <begin position="187"/>
        <end position="208"/>
    </location>
</feature>
<dbReference type="InterPro" id="IPR029787">
    <property type="entry name" value="Nucleotide_cyclase"/>
</dbReference>
<dbReference type="InterPro" id="IPR043128">
    <property type="entry name" value="Rev_trsase/Diguanyl_cyclase"/>
</dbReference>
<keyword evidence="5" id="KW-0812">Transmembrane</keyword>
<dbReference type="GO" id="GO:0071111">
    <property type="term" value="F:cyclic-guanylate-specific phosphodiesterase activity"/>
    <property type="evidence" value="ECO:0007669"/>
    <property type="project" value="UniProtKB-EC"/>
</dbReference>
<dbReference type="PROSITE" id="PS50887">
    <property type="entry name" value="GGDEF"/>
    <property type="match status" value="1"/>
</dbReference>
<dbReference type="InterPro" id="IPR000160">
    <property type="entry name" value="GGDEF_dom"/>
</dbReference>
<dbReference type="Gene3D" id="3.30.450.40">
    <property type="match status" value="2"/>
</dbReference>
<dbReference type="SUPFAM" id="SSF141868">
    <property type="entry name" value="EAL domain-like"/>
    <property type="match status" value="1"/>
</dbReference>
<dbReference type="Pfam" id="PF00563">
    <property type="entry name" value="EAL"/>
    <property type="match status" value="1"/>
</dbReference>
<feature type="domain" description="EAL" evidence="6">
    <location>
        <begin position="796"/>
        <end position="1047"/>
    </location>
</feature>
<dbReference type="InterPro" id="IPR052155">
    <property type="entry name" value="Biofilm_reg_signaling"/>
</dbReference>
<dbReference type="AlphaFoldDB" id="A0AA91D7L9"/>
<evidence type="ECO:0000259" key="7">
    <source>
        <dbReference type="PROSITE" id="PS50887"/>
    </source>
</evidence>
<keyword evidence="3" id="KW-0973">c-di-GMP</keyword>
<dbReference type="FunFam" id="3.30.70.270:FF:000001">
    <property type="entry name" value="Diguanylate cyclase domain protein"/>
    <property type="match status" value="1"/>
</dbReference>
<dbReference type="InterPro" id="IPR001633">
    <property type="entry name" value="EAL_dom"/>
</dbReference>
<dbReference type="SMART" id="SM00065">
    <property type="entry name" value="GAF"/>
    <property type="match status" value="2"/>
</dbReference>
<dbReference type="EC" id="3.1.4.52" evidence="2"/>
<dbReference type="PANTHER" id="PTHR44757:SF2">
    <property type="entry name" value="BIOFILM ARCHITECTURE MAINTENANCE PROTEIN MBAA"/>
    <property type="match status" value="1"/>
</dbReference>
<reference evidence="8 9" key="1">
    <citation type="submission" date="2016-03" db="EMBL/GenBank/DDBJ databases">
        <authorList>
            <person name="Heylen K."/>
            <person name="De Vos P."/>
            <person name="Vekeman B."/>
        </authorList>
    </citation>
    <scope>NUCLEOTIDE SEQUENCE [LARGE SCALE GENOMIC DNA]</scope>
    <source>
        <strain evidence="8 9">R-49807</strain>
    </source>
</reference>
<sequence length="1047" mass="115497">MIWQRRHSRLSNSLWLSALALLLLAGSVFYCIGNENRIGRDYRLGLDAYRLVDELDKASGEAWRMALGYIVSGDPEYRRRYREVAELRGGDRPDAWQEAGFTVEELAKLAEAKAKAGELAAIELAAMQLAETADQADAANRFRAASMLDNPAYRRANAEWARSIGEARGMVQMRSERSARQQAEMAWLLRISIAVAGLVLVLGLWWVYRTVYAILGASPEQVHQQIAELGRGDFSQPVAVPANLHNSVMGWLSETQRQLARIDADRRSAEAKTQRLTQLYAALSQCNQAIVRCNSEAELFPQICRDAVMFGGMKMAWVGMLDPSGQTVVPVASYGSGVEYLAGIAIGVDAKHGNGCGPTGTALREDKAYWCQDYLHDPTTAAWHERGAQFGWRASAALPLHKNGVPVGTLNLYADSVNAFDFAARNLLLEMAMDIDHALKGFEREAERRHALQMEILRTFMLERLNSGGSLRELLDEVVRKLESAMPDCICSVLLLDEGGRHLRVAAAPGLPDFYNRAIDGAEIGPGVGSCGNSAFTGQRTVVADIARHPYWENYKTLAEQAGLGACWSEPILGAAKKVLGTFAIYQRYPASPDNFALRLLDMVAHFVALAIERKQAEEHIYQLANYDPLTGLPNRGQLNNHLKYALGLARRTNGQLALMFLDIDHFKDVNDTLGHSIGDALLVELANRLRAALRAEDIVTRLGGDEFIVLLPGANANAAAYIAQKLLDAISAPFRIEHYDLNMSASIGIALYPNDGEDLETLSKSADTAMYRVKLEGRHGCRFFTPEMHANSARNLQLVNGLRHALERGELELHYQPQLSLKTGKVTGAEALLRWRHPELGQVSPAEFIPVAEDSGLILPIGEWVIRTAVRQARQIMVDGLEPLVMAVNLSAVQFSQPTLPDLVGSILDQEGLPPEYLELELTERVAMNQPHAAIAAMDNLHRRGIRMSIDDFGTGYSSLSYLKKFKVYKLKIDQSFVRDISTDAEDKAIVSAVISLADSLGLATIAEGVETSEQKAFLQQQGCDEMQGYLFSRPLTASQLLEFLR</sequence>
<proteinExistence type="predicted"/>
<keyword evidence="5" id="KW-0472">Membrane</keyword>
<dbReference type="InterPro" id="IPR035919">
    <property type="entry name" value="EAL_sf"/>
</dbReference>
<keyword evidence="9" id="KW-1185">Reference proteome</keyword>
<dbReference type="FunFam" id="3.20.20.450:FF:000001">
    <property type="entry name" value="Cyclic di-GMP phosphodiesterase yahA"/>
    <property type="match status" value="1"/>
</dbReference>
<comment type="cofactor">
    <cofactor evidence="1">
        <name>Mg(2+)</name>
        <dbReference type="ChEBI" id="CHEBI:18420"/>
    </cofactor>
</comment>
<dbReference type="InterPro" id="IPR029016">
    <property type="entry name" value="GAF-like_dom_sf"/>
</dbReference>
<evidence type="ECO:0000256" key="1">
    <source>
        <dbReference type="ARBA" id="ARBA00001946"/>
    </source>
</evidence>
<dbReference type="PROSITE" id="PS50883">
    <property type="entry name" value="EAL"/>
    <property type="match status" value="1"/>
</dbReference>
<evidence type="ECO:0000256" key="3">
    <source>
        <dbReference type="ARBA" id="ARBA00022636"/>
    </source>
</evidence>
<comment type="catalytic activity">
    <reaction evidence="4">
        <text>3',3'-c-di-GMP + H2O = 5'-phosphoguanylyl(3'-&gt;5')guanosine + H(+)</text>
        <dbReference type="Rhea" id="RHEA:24902"/>
        <dbReference type="ChEBI" id="CHEBI:15377"/>
        <dbReference type="ChEBI" id="CHEBI:15378"/>
        <dbReference type="ChEBI" id="CHEBI:58754"/>
        <dbReference type="ChEBI" id="CHEBI:58805"/>
        <dbReference type="EC" id="3.1.4.52"/>
    </reaction>
    <physiologicalReaction direction="left-to-right" evidence="4">
        <dbReference type="Rhea" id="RHEA:24903"/>
    </physiologicalReaction>
</comment>
<dbReference type="Pfam" id="PF13185">
    <property type="entry name" value="GAF_2"/>
    <property type="match status" value="2"/>
</dbReference>
<dbReference type="SMART" id="SM00267">
    <property type="entry name" value="GGDEF"/>
    <property type="match status" value="1"/>
</dbReference>
<evidence type="ECO:0000256" key="2">
    <source>
        <dbReference type="ARBA" id="ARBA00012282"/>
    </source>
</evidence>
<dbReference type="Gene3D" id="3.20.20.450">
    <property type="entry name" value="EAL domain"/>
    <property type="match status" value="1"/>
</dbReference>
<dbReference type="RefSeq" id="WP_064030538.1">
    <property type="nucleotide sequence ID" value="NZ_LUUL01000147.1"/>
</dbReference>
<dbReference type="Pfam" id="PF00990">
    <property type="entry name" value="GGDEF"/>
    <property type="match status" value="1"/>
</dbReference>
<dbReference type="SUPFAM" id="SSF55073">
    <property type="entry name" value="Nucleotide cyclase"/>
    <property type="match status" value="1"/>
</dbReference>
<feature type="domain" description="GGDEF" evidence="7">
    <location>
        <begin position="655"/>
        <end position="787"/>
    </location>
</feature>
<evidence type="ECO:0000256" key="5">
    <source>
        <dbReference type="SAM" id="Phobius"/>
    </source>
</evidence>
<dbReference type="SMART" id="SM00052">
    <property type="entry name" value="EAL"/>
    <property type="match status" value="1"/>
</dbReference>
<comment type="caution">
    <text evidence="8">The sequence shown here is derived from an EMBL/GenBank/DDBJ whole genome shotgun (WGS) entry which is preliminary data.</text>
</comment>
<dbReference type="Proteomes" id="UP000077734">
    <property type="component" value="Unassembled WGS sequence"/>
</dbReference>
<dbReference type="NCBIfam" id="TIGR00254">
    <property type="entry name" value="GGDEF"/>
    <property type="match status" value="1"/>
</dbReference>
<evidence type="ECO:0000259" key="6">
    <source>
        <dbReference type="PROSITE" id="PS50883"/>
    </source>
</evidence>
<keyword evidence="5" id="KW-1133">Transmembrane helix</keyword>
<dbReference type="SUPFAM" id="SSF55781">
    <property type="entry name" value="GAF domain-like"/>
    <property type="match status" value="2"/>
</dbReference>
<evidence type="ECO:0000256" key="4">
    <source>
        <dbReference type="ARBA" id="ARBA00051114"/>
    </source>
</evidence>
<dbReference type="EMBL" id="LUUL01000147">
    <property type="protein sequence ID" value="OAI21195.1"/>
    <property type="molecule type" value="Genomic_DNA"/>
</dbReference>
<evidence type="ECO:0000313" key="8">
    <source>
        <dbReference type="EMBL" id="OAI21195.1"/>
    </source>
</evidence>
<gene>
    <name evidence="8" type="ORF">A1356_03115</name>
</gene>
<evidence type="ECO:0000313" key="9">
    <source>
        <dbReference type="Proteomes" id="UP000077734"/>
    </source>
</evidence>